<dbReference type="Pfam" id="PF00460">
    <property type="entry name" value="Flg_bb_rod"/>
    <property type="match status" value="1"/>
</dbReference>
<comment type="caution">
    <text evidence="10">The sequence shown here is derived from an EMBL/GenBank/DDBJ whole genome shotgun (WGS) entry which is preliminary data.</text>
</comment>
<proteinExistence type="inferred from homology"/>
<dbReference type="SUPFAM" id="SSF117143">
    <property type="entry name" value="Flagellar hook protein flgE"/>
    <property type="match status" value="1"/>
</dbReference>
<evidence type="ECO:0000259" key="7">
    <source>
        <dbReference type="Pfam" id="PF06429"/>
    </source>
</evidence>
<dbReference type="NCBIfam" id="TIGR03506">
    <property type="entry name" value="FlgEFG_subfam"/>
    <property type="match status" value="1"/>
</dbReference>
<dbReference type="RefSeq" id="WP_007288431.1">
    <property type="nucleotide sequence ID" value="NZ_AAWL01000002.1"/>
</dbReference>
<evidence type="ECO:0000259" key="6">
    <source>
        <dbReference type="Pfam" id="PF00460"/>
    </source>
</evidence>
<dbReference type="GO" id="GO:0071978">
    <property type="term" value="P:bacterial-type flagellum-dependent swarming motility"/>
    <property type="evidence" value="ECO:0007669"/>
    <property type="project" value="TreeGrafter"/>
</dbReference>
<dbReference type="InterPro" id="IPR001444">
    <property type="entry name" value="Flag_bb_rod_N"/>
</dbReference>
<organism evidence="10 11">
    <name type="scientific">Thermosinus carboxydivorans Nor1</name>
    <dbReference type="NCBI Taxonomy" id="401526"/>
    <lineage>
        <taxon>Bacteria</taxon>
        <taxon>Bacillati</taxon>
        <taxon>Bacillota</taxon>
        <taxon>Negativicutes</taxon>
        <taxon>Selenomonadales</taxon>
        <taxon>Sporomusaceae</taxon>
        <taxon>Thermosinus</taxon>
    </lineage>
</organism>
<dbReference type="AlphaFoldDB" id="A1HN32"/>
<evidence type="ECO:0000259" key="8">
    <source>
        <dbReference type="Pfam" id="PF07559"/>
    </source>
</evidence>
<dbReference type="PANTHER" id="PTHR30435:SF1">
    <property type="entry name" value="FLAGELLAR HOOK PROTEIN FLGE"/>
    <property type="match status" value="1"/>
</dbReference>
<evidence type="ECO:0000256" key="2">
    <source>
        <dbReference type="ARBA" id="ARBA00009677"/>
    </source>
</evidence>
<evidence type="ECO:0000256" key="3">
    <source>
        <dbReference type="ARBA" id="ARBA00019015"/>
    </source>
</evidence>
<dbReference type="Proteomes" id="UP000005139">
    <property type="component" value="Unassembled WGS sequence"/>
</dbReference>
<evidence type="ECO:0000256" key="4">
    <source>
        <dbReference type="ARBA" id="ARBA00023143"/>
    </source>
</evidence>
<dbReference type="Pfam" id="PF22692">
    <property type="entry name" value="LlgE_F_G_D1"/>
    <property type="match status" value="1"/>
</dbReference>
<dbReference type="eggNOG" id="COG1749">
    <property type="taxonomic scope" value="Bacteria"/>
</dbReference>
<dbReference type="PANTHER" id="PTHR30435">
    <property type="entry name" value="FLAGELLAR PROTEIN"/>
    <property type="match status" value="1"/>
</dbReference>
<dbReference type="Pfam" id="PF07559">
    <property type="entry name" value="FlgE_D2"/>
    <property type="match status" value="1"/>
</dbReference>
<evidence type="ECO:0000313" key="11">
    <source>
        <dbReference type="Proteomes" id="UP000005139"/>
    </source>
</evidence>
<dbReference type="InterPro" id="IPR010930">
    <property type="entry name" value="Flg_bb/hook_C_dom"/>
</dbReference>
<reference evidence="10 11" key="1">
    <citation type="submission" date="2007-01" db="EMBL/GenBank/DDBJ databases">
        <title>Annotation of the draft genome assembly of Thermosinus carboxydivorans Nor1.</title>
        <authorList>
            <consortium name="US DOE Joint Genome Institute (JGI-ORNL)"/>
            <person name="Larimer F."/>
            <person name="Land M."/>
            <person name="Hauser L."/>
        </authorList>
    </citation>
    <scope>NUCLEOTIDE SEQUENCE [LARGE SCALE GENOMIC DNA]</scope>
    <source>
        <strain evidence="10 11">Nor1</strain>
    </source>
</reference>
<reference evidence="10 11" key="2">
    <citation type="submission" date="2007-01" db="EMBL/GenBank/DDBJ databases">
        <title>Sequencing of the draft genome and assembly of Thermosinus carboxydivorans Nor1.</title>
        <authorList>
            <consortium name="US DOE Joint Genome Institute (JGI-PGF)"/>
            <person name="Copeland A."/>
            <person name="Lucas S."/>
            <person name="Lapidus A."/>
            <person name="Barry K."/>
            <person name="Glavina del Rio T."/>
            <person name="Dalin E."/>
            <person name="Tice H."/>
            <person name="Bruce D."/>
            <person name="Pitluck S."/>
            <person name="Richardson P."/>
        </authorList>
    </citation>
    <scope>NUCLEOTIDE SEQUENCE [LARGE SCALE GENOMIC DNA]</scope>
    <source>
        <strain evidence="10 11">Nor1</strain>
    </source>
</reference>
<feature type="domain" description="Flagellar basal body rod protein N-terminal" evidence="6">
    <location>
        <begin position="8"/>
        <end position="35"/>
    </location>
</feature>
<name>A1HN32_9FIRM</name>
<feature type="domain" description="Flagellar basal-body/hook protein C-terminal" evidence="7">
    <location>
        <begin position="374"/>
        <end position="418"/>
    </location>
</feature>
<keyword evidence="4 5" id="KW-0975">Bacterial flagellum</keyword>
<dbReference type="InterPro" id="IPR053967">
    <property type="entry name" value="LlgE_F_G-like_D1"/>
</dbReference>
<dbReference type="Pfam" id="PF06429">
    <property type="entry name" value="Flg_bbr_C"/>
    <property type="match status" value="1"/>
</dbReference>
<keyword evidence="11" id="KW-1185">Reference proteome</keyword>
<dbReference type="InterPro" id="IPR037058">
    <property type="entry name" value="Falgellar_hook_FlgE_sf"/>
</dbReference>
<gene>
    <name evidence="10" type="ORF">TcarDRAFT_2132</name>
</gene>
<evidence type="ECO:0000313" key="10">
    <source>
        <dbReference type="EMBL" id="EAX48660.1"/>
    </source>
</evidence>
<feature type="domain" description="Flagellar hook protein FlgE/F/G-like D1" evidence="9">
    <location>
        <begin position="96"/>
        <end position="161"/>
    </location>
</feature>
<dbReference type="EMBL" id="AAWL01000002">
    <property type="protein sequence ID" value="EAX48660.1"/>
    <property type="molecule type" value="Genomic_DNA"/>
</dbReference>
<dbReference type="OrthoDB" id="9804559at2"/>
<evidence type="ECO:0000259" key="9">
    <source>
        <dbReference type="Pfam" id="PF22692"/>
    </source>
</evidence>
<evidence type="ECO:0000256" key="5">
    <source>
        <dbReference type="RuleBase" id="RU362116"/>
    </source>
</evidence>
<sequence length="420" mass="44429">MMRSLFAGVSGLRNHQTRMDVIGNNIANVNTIGFKASRVNFQDILSQTMQGASSGIGNQGGTNPIQIGLGVSIASIDTIFTDGSFQPTGKQTDLSIQGKGFFVLSPDGGKTEVFTRAGNFDFDRLGNFIVPGTGYKVVGWKADSNGNIDTDPSKRTTIDIPVGTQMPAQATKAITFANNLSADAANGTTVKVSYDIYDNLGKRYTLPVVFTKTGDTTWDYTISNTSEYTVATLPATSVTGRLTFDAATGKLSSTTPPTVTTIDISYTTPAQKVSGIQLKFDQVTQYGGDTTLQIVDQDGYPPGSLEGVTIDPNGVIVGRFSNGKTRNLAQVALATFNNPAGLTKIGDSLYAVSSNSGTPEIGVTGSGGRGKLNPGTLEMSNVDLAQEFSNMIITQRGFQANSKIISVTDEMLQELANLKR</sequence>
<feature type="domain" description="Flagellar hook protein FlgE D2" evidence="8">
    <location>
        <begin position="179"/>
        <end position="300"/>
    </location>
</feature>
<accession>A1HN32</accession>
<evidence type="ECO:0000256" key="1">
    <source>
        <dbReference type="ARBA" id="ARBA00004117"/>
    </source>
</evidence>
<dbReference type="GO" id="GO:0009425">
    <property type="term" value="C:bacterial-type flagellum basal body"/>
    <property type="evidence" value="ECO:0007669"/>
    <property type="project" value="UniProtKB-SubCell"/>
</dbReference>
<comment type="similarity">
    <text evidence="2 5">Belongs to the flagella basal body rod proteins family.</text>
</comment>
<dbReference type="Gene3D" id="2.60.98.20">
    <property type="entry name" value="Flagellar hook protein FlgE"/>
    <property type="match status" value="1"/>
</dbReference>
<comment type="function">
    <text evidence="5">A flexible structure which links the flagellar filament to the drive apparatus in the basal body.</text>
</comment>
<dbReference type="InterPro" id="IPR011491">
    <property type="entry name" value="FlgE_D2"/>
</dbReference>
<protein>
    <recommendedName>
        <fullName evidence="3 5">Flagellar hook protein FlgE</fullName>
    </recommendedName>
</protein>
<comment type="subcellular location">
    <subcellularLocation>
        <location evidence="1 5">Bacterial flagellum basal body</location>
    </subcellularLocation>
</comment>
<dbReference type="GO" id="GO:0009424">
    <property type="term" value="C:bacterial-type flagellum hook"/>
    <property type="evidence" value="ECO:0007669"/>
    <property type="project" value="TreeGrafter"/>
</dbReference>
<dbReference type="GO" id="GO:0005829">
    <property type="term" value="C:cytosol"/>
    <property type="evidence" value="ECO:0007669"/>
    <property type="project" value="TreeGrafter"/>
</dbReference>
<dbReference type="InterPro" id="IPR037925">
    <property type="entry name" value="FlgE/F/G-like"/>
</dbReference>
<dbReference type="InterPro" id="IPR020013">
    <property type="entry name" value="Flagellar_FlgE/F/G"/>
</dbReference>